<protein>
    <submittedName>
        <fullName evidence="5">AraC-like DNA-binding protein</fullName>
    </submittedName>
</protein>
<comment type="caution">
    <text evidence="5">The sequence shown here is derived from an EMBL/GenBank/DDBJ whole genome shotgun (WGS) entry which is preliminary data.</text>
</comment>
<dbReference type="InterPro" id="IPR014710">
    <property type="entry name" value="RmlC-like_jellyroll"/>
</dbReference>
<dbReference type="Pfam" id="PF02311">
    <property type="entry name" value="AraC_binding"/>
    <property type="match status" value="1"/>
</dbReference>
<name>A0A316H9G1_9SPHI</name>
<dbReference type="InterPro" id="IPR011051">
    <property type="entry name" value="RmlC_Cupin_sf"/>
</dbReference>
<dbReference type="EMBL" id="QGHA01000005">
    <property type="protein sequence ID" value="PWK77107.1"/>
    <property type="molecule type" value="Genomic_DNA"/>
</dbReference>
<reference evidence="5 6" key="1">
    <citation type="submission" date="2018-05" db="EMBL/GenBank/DDBJ databases">
        <title>Genomic Encyclopedia of Archaeal and Bacterial Type Strains, Phase II (KMG-II): from individual species to whole genera.</title>
        <authorList>
            <person name="Goeker M."/>
        </authorList>
    </citation>
    <scope>NUCLEOTIDE SEQUENCE [LARGE SCALE GENOMIC DNA]</scope>
    <source>
        <strain evidence="5 6">DSM 19975</strain>
    </source>
</reference>
<keyword evidence="3" id="KW-0804">Transcription</keyword>
<dbReference type="SMART" id="SM00342">
    <property type="entry name" value="HTH_ARAC"/>
    <property type="match status" value="1"/>
</dbReference>
<dbReference type="GO" id="GO:0043565">
    <property type="term" value="F:sequence-specific DNA binding"/>
    <property type="evidence" value="ECO:0007669"/>
    <property type="project" value="InterPro"/>
</dbReference>
<evidence type="ECO:0000256" key="2">
    <source>
        <dbReference type="ARBA" id="ARBA00023125"/>
    </source>
</evidence>
<dbReference type="PROSITE" id="PS00041">
    <property type="entry name" value="HTH_ARAC_FAMILY_1"/>
    <property type="match status" value="1"/>
</dbReference>
<dbReference type="InterPro" id="IPR009057">
    <property type="entry name" value="Homeodomain-like_sf"/>
</dbReference>
<evidence type="ECO:0000313" key="6">
    <source>
        <dbReference type="Proteomes" id="UP000245678"/>
    </source>
</evidence>
<evidence type="ECO:0000259" key="4">
    <source>
        <dbReference type="PROSITE" id="PS01124"/>
    </source>
</evidence>
<feature type="domain" description="HTH araC/xylS-type" evidence="4">
    <location>
        <begin position="186"/>
        <end position="284"/>
    </location>
</feature>
<keyword evidence="2 5" id="KW-0238">DNA-binding</keyword>
<dbReference type="SUPFAM" id="SSF51182">
    <property type="entry name" value="RmlC-like cupins"/>
    <property type="match status" value="1"/>
</dbReference>
<dbReference type="Proteomes" id="UP000245678">
    <property type="component" value="Unassembled WGS sequence"/>
</dbReference>
<sequence>MKPKYLKLSTDPVYSFSCRRDKMPNVNNYWHCHPELELVKIEKGAGRLYIGNKIISFQGGDMILIGSNVPHYWKFEDIYFEQSCTGDIDLVVVHFGENFWGESFLNLPENRALKNVIQTSGQGILLRNKFRTETARLFNALHGAINTERILYLLQVLLLFAKAEVSYMMPVSYKPETTRFVNERISVIYDYLLKNFKNNIQLVDVAGIAGMTPNAFCRYFKAATGKKYSQIVIELKIEYACKLLIENNLNIKYIGFESGFNNLASFYKNFKTVTGSSPLSYQKQFNVSNKTTAA</sequence>
<keyword evidence="1" id="KW-0805">Transcription regulation</keyword>
<dbReference type="Gene3D" id="2.60.120.10">
    <property type="entry name" value="Jelly Rolls"/>
    <property type="match status" value="1"/>
</dbReference>
<dbReference type="Gene3D" id="1.10.10.60">
    <property type="entry name" value="Homeodomain-like"/>
    <property type="match status" value="2"/>
</dbReference>
<dbReference type="InterPro" id="IPR018062">
    <property type="entry name" value="HTH_AraC-typ_CS"/>
</dbReference>
<evidence type="ECO:0000256" key="3">
    <source>
        <dbReference type="ARBA" id="ARBA00023163"/>
    </source>
</evidence>
<dbReference type="SUPFAM" id="SSF46689">
    <property type="entry name" value="Homeodomain-like"/>
    <property type="match status" value="2"/>
</dbReference>
<dbReference type="InterPro" id="IPR003313">
    <property type="entry name" value="AraC-bd"/>
</dbReference>
<dbReference type="Pfam" id="PF12833">
    <property type="entry name" value="HTH_18"/>
    <property type="match status" value="1"/>
</dbReference>
<evidence type="ECO:0000256" key="1">
    <source>
        <dbReference type="ARBA" id="ARBA00023015"/>
    </source>
</evidence>
<dbReference type="AlphaFoldDB" id="A0A316H9G1"/>
<gene>
    <name evidence="5" type="ORF">LX99_02917</name>
</gene>
<dbReference type="PANTHER" id="PTHR43280:SF27">
    <property type="entry name" value="TRANSCRIPTIONAL REGULATOR MTLR"/>
    <property type="match status" value="1"/>
</dbReference>
<proteinExistence type="predicted"/>
<accession>A0A316H9G1</accession>
<dbReference type="PANTHER" id="PTHR43280">
    <property type="entry name" value="ARAC-FAMILY TRANSCRIPTIONAL REGULATOR"/>
    <property type="match status" value="1"/>
</dbReference>
<keyword evidence="6" id="KW-1185">Reference proteome</keyword>
<dbReference type="InterPro" id="IPR018060">
    <property type="entry name" value="HTH_AraC"/>
</dbReference>
<dbReference type="PROSITE" id="PS01124">
    <property type="entry name" value="HTH_ARAC_FAMILY_2"/>
    <property type="match status" value="1"/>
</dbReference>
<dbReference type="RefSeq" id="WP_109608533.1">
    <property type="nucleotide sequence ID" value="NZ_QGHA01000005.1"/>
</dbReference>
<dbReference type="GO" id="GO:0003700">
    <property type="term" value="F:DNA-binding transcription factor activity"/>
    <property type="evidence" value="ECO:0007669"/>
    <property type="project" value="InterPro"/>
</dbReference>
<organism evidence="5 6">
    <name type="scientific">Mucilaginibacter oryzae</name>
    <dbReference type="NCBI Taxonomy" id="468058"/>
    <lineage>
        <taxon>Bacteria</taxon>
        <taxon>Pseudomonadati</taxon>
        <taxon>Bacteroidota</taxon>
        <taxon>Sphingobacteriia</taxon>
        <taxon>Sphingobacteriales</taxon>
        <taxon>Sphingobacteriaceae</taxon>
        <taxon>Mucilaginibacter</taxon>
    </lineage>
</organism>
<evidence type="ECO:0000313" key="5">
    <source>
        <dbReference type="EMBL" id="PWK77107.1"/>
    </source>
</evidence>